<evidence type="ECO:0000256" key="3">
    <source>
        <dbReference type="ARBA" id="ARBA00023295"/>
    </source>
</evidence>
<keyword evidence="3" id="KW-0326">Glycosidase</keyword>
<dbReference type="InterPro" id="IPR036156">
    <property type="entry name" value="Beta-gal/glucu_dom_sf"/>
</dbReference>
<gene>
    <name evidence="5" type="ORF">IZT61_00655</name>
</gene>
<accession>A0A7S9PYT9</accession>
<dbReference type="InterPro" id="IPR006102">
    <property type="entry name" value="Ig-like_GH2"/>
</dbReference>
<dbReference type="KEGG" id="pex:IZT61_00655"/>
<dbReference type="PANTHER" id="PTHR42732">
    <property type="entry name" value="BETA-GALACTOSIDASE"/>
    <property type="match status" value="1"/>
</dbReference>
<sequence>MLALSLFFFLNIYDASAQRSKINFNRDWKFIIGDHNGAEAVTYKDESWSNVALPHSFSMPYFMSTEFYTGYGWYRKTFDIHDDIKSKRFYLEFEAAFQDAEIFLNGKKVGRHKGGYTGFLIDITEAVKNDNNVLAVRLNNLWNPRLAPRAGEHVFSGGIYRDVYLHVTSPVHVAWHGTFVTTPTANHASANIKVQTEVKNDDDESKSIVLRTDILDAKGHLVCSETVKEQIDKGQMKTIVQNMNAFNNPQLWSPEKPVLYKAVQTLMDGKTKADEYETKFGIRSLKWTADSGFFLNNKHYYLKGANVHQDHAGWGDAVTNSGFYRDVKMMKEAGFNLIRGSHYPHDPSFAEACDELGMLFWSENAFWGIGGFKAEGYWNSSAYPTKIEDEEEFEQSVLQQLGEMIRISRNHPSIITWSMSNEPFFSTGAVISKMRGLLKKQVALSKKLDATRAVAIGGAQRPLDSNRIDRLGDIAGYNGDGASISVFQSPGVASVVSEYGSVTADRPGVYSPQWGDLSKGKNGQTPAWRSGEAIWCGFDHGSIAGQTLGKMGIVDYFRIPKQAYYWYRQAYAGVPAPGEHTEAAADYLKLGADRVLVKDINGGEDVQLVVSALSKWGKVVKSAPRVTLTVIAGPGEFPTGRSIRFEQGSDIRILDGQAAIEFRSYYAGKTTIVATSPGLKPDTIKLEFEGAVRYNPAQKYTEKKYIRFETSGQKSEISTFGPNNPAFSSSSQRNSTAGFGVDANLLTFWKAADNDPTPSFTLDTEKRIAVKGINLTFPNVKQRNYSIEISNDKINWQILSKQENSTDKQLNISFDGKKTGRFIKVTFEKATLSAIAELEVSGVVLE</sequence>
<dbReference type="Pfam" id="PF00754">
    <property type="entry name" value="F5_F8_type_C"/>
    <property type="match status" value="1"/>
</dbReference>
<dbReference type="AlphaFoldDB" id="A0A7S9PYT9"/>
<dbReference type="EMBL" id="CP064939">
    <property type="protein sequence ID" value="QPH39828.1"/>
    <property type="molecule type" value="Genomic_DNA"/>
</dbReference>
<dbReference type="GO" id="GO:0005975">
    <property type="term" value="P:carbohydrate metabolic process"/>
    <property type="evidence" value="ECO:0007669"/>
    <property type="project" value="InterPro"/>
</dbReference>
<keyword evidence="6" id="KW-1185">Reference proteome</keyword>
<reference evidence="5 6" key="1">
    <citation type="submission" date="2020-11" db="EMBL/GenBank/DDBJ databases">
        <title>Pedobacter endophytica, an endophytic bacteria isolated form Carex pumila.</title>
        <authorList>
            <person name="Peng Y."/>
            <person name="Jiang L."/>
            <person name="Lee J."/>
        </authorList>
    </citation>
    <scope>NUCLEOTIDE SEQUENCE [LARGE SCALE GENOMIC DNA]</scope>
    <source>
        <strain evidence="5 6">JBR3-12</strain>
    </source>
</reference>
<dbReference type="InterPro" id="IPR006104">
    <property type="entry name" value="Glyco_hydro_2_N"/>
</dbReference>
<dbReference type="SUPFAM" id="SSF49785">
    <property type="entry name" value="Galactose-binding domain-like"/>
    <property type="match status" value="2"/>
</dbReference>
<evidence type="ECO:0000259" key="4">
    <source>
        <dbReference type="PROSITE" id="PS50022"/>
    </source>
</evidence>
<dbReference type="InterPro" id="IPR013783">
    <property type="entry name" value="Ig-like_fold"/>
</dbReference>
<dbReference type="Proteomes" id="UP000594759">
    <property type="component" value="Chromosome"/>
</dbReference>
<evidence type="ECO:0000313" key="5">
    <source>
        <dbReference type="EMBL" id="QPH39828.1"/>
    </source>
</evidence>
<comment type="similarity">
    <text evidence="1">Belongs to the glycosyl hydrolase 2 family.</text>
</comment>
<dbReference type="InterPro" id="IPR006101">
    <property type="entry name" value="Glyco_hydro_2"/>
</dbReference>
<dbReference type="Gene3D" id="3.20.20.80">
    <property type="entry name" value="Glycosidases"/>
    <property type="match status" value="1"/>
</dbReference>
<dbReference type="PANTHER" id="PTHR42732:SF1">
    <property type="entry name" value="BETA-MANNOSIDASE"/>
    <property type="match status" value="1"/>
</dbReference>
<evidence type="ECO:0000256" key="1">
    <source>
        <dbReference type="ARBA" id="ARBA00007401"/>
    </source>
</evidence>
<dbReference type="PRINTS" id="PR00132">
    <property type="entry name" value="GLHYDRLASE2"/>
</dbReference>
<keyword evidence="2" id="KW-0378">Hydrolase</keyword>
<dbReference type="GO" id="GO:0004553">
    <property type="term" value="F:hydrolase activity, hydrolyzing O-glycosyl compounds"/>
    <property type="evidence" value="ECO:0007669"/>
    <property type="project" value="InterPro"/>
</dbReference>
<dbReference type="SUPFAM" id="SSF49303">
    <property type="entry name" value="beta-Galactosidase/glucuronidase domain"/>
    <property type="match status" value="1"/>
</dbReference>
<dbReference type="InterPro" id="IPR051913">
    <property type="entry name" value="GH2_Domain-Containing"/>
</dbReference>
<dbReference type="InterPro" id="IPR017853">
    <property type="entry name" value="GH"/>
</dbReference>
<dbReference type="Gene3D" id="2.60.120.260">
    <property type="entry name" value="Galactose-binding domain-like"/>
    <property type="match status" value="2"/>
</dbReference>
<dbReference type="InterPro" id="IPR008979">
    <property type="entry name" value="Galactose-bd-like_sf"/>
</dbReference>
<dbReference type="Pfam" id="PF00703">
    <property type="entry name" value="Glyco_hydro_2"/>
    <property type="match status" value="1"/>
</dbReference>
<evidence type="ECO:0000256" key="2">
    <source>
        <dbReference type="ARBA" id="ARBA00022801"/>
    </source>
</evidence>
<dbReference type="Gene3D" id="2.60.40.10">
    <property type="entry name" value="Immunoglobulins"/>
    <property type="match status" value="1"/>
</dbReference>
<name>A0A7S9PYT9_9SPHI</name>
<feature type="domain" description="F5/8 type C" evidence="4">
    <location>
        <begin position="706"/>
        <end position="843"/>
    </location>
</feature>
<dbReference type="PROSITE" id="PS50022">
    <property type="entry name" value="FA58C_3"/>
    <property type="match status" value="1"/>
</dbReference>
<dbReference type="SUPFAM" id="SSF51445">
    <property type="entry name" value="(Trans)glycosidases"/>
    <property type="match status" value="1"/>
</dbReference>
<dbReference type="InterPro" id="IPR000421">
    <property type="entry name" value="FA58C"/>
</dbReference>
<evidence type="ECO:0000313" key="6">
    <source>
        <dbReference type="Proteomes" id="UP000594759"/>
    </source>
</evidence>
<dbReference type="Pfam" id="PF02836">
    <property type="entry name" value="Glyco_hydro_2_C"/>
    <property type="match status" value="1"/>
</dbReference>
<dbReference type="Pfam" id="PF02837">
    <property type="entry name" value="Glyco_hydro_2_N"/>
    <property type="match status" value="1"/>
</dbReference>
<organism evidence="5 6">
    <name type="scientific">Pedobacter endophyticus</name>
    <dbReference type="NCBI Taxonomy" id="2789740"/>
    <lineage>
        <taxon>Bacteria</taxon>
        <taxon>Pseudomonadati</taxon>
        <taxon>Bacteroidota</taxon>
        <taxon>Sphingobacteriia</taxon>
        <taxon>Sphingobacteriales</taxon>
        <taxon>Sphingobacteriaceae</taxon>
        <taxon>Pedobacter</taxon>
    </lineage>
</organism>
<proteinExistence type="inferred from homology"/>
<protein>
    <submittedName>
        <fullName evidence="5">Discoidin domain-containing protein</fullName>
    </submittedName>
</protein>
<dbReference type="InterPro" id="IPR006103">
    <property type="entry name" value="Glyco_hydro_2_cat"/>
</dbReference>